<organism evidence="3 4">
    <name type="scientific">Aspergillus granulosus</name>
    <dbReference type="NCBI Taxonomy" id="176169"/>
    <lineage>
        <taxon>Eukaryota</taxon>
        <taxon>Fungi</taxon>
        <taxon>Dikarya</taxon>
        <taxon>Ascomycota</taxon>
        <taxon>Pezizomycotina</taxon>
        <taxon>Eurotiomycetes</taxon>
        <taxon>Eurotiomycetidae</taxon>
        <taxon>Eurotiales</taxon>
        <taxon>Aspergillaceae</taxon>
        <taxon>Aspergillus</taxon>
        <taxon>Aspergillus subgen. Nidulantes</taxon>
    </lineage>
</organism>
<dbReference type="InterPro" id="IPR013094">
    <property type="entry name" value="AB_hydrolase_3"/>
</dbReference>
<accession>A0ABR4GWN9</accession>
<dbReference type="EMBL" id="JBFXLT010000145">
    <property type="protein sequence ID" value="KAL2803251.1"/>
    <property type="molecule type" value="Genomic_DNA"/>
</dbReference>
<dbReference type="Pfam" id="PF07859">
    <property type="entry name" value="Abhydrolase_3"/>
    <property type="match status" value="1"/>
</dbReference>
<keyword evidence="4" id="KW-1185">Reference proteome</keyword>
<protein>
    <submittedName>
        <fullName evidence="3">Alpha/Beta hydrolase protein</fullName>
    </submittedName>
</protein>
<keyword evidence="1 3" id="KW-0378">Hydrolase</keyword>
<comment type="caution">
    <text evidence="3">The sequence shown here is derived from an EMBL/GenBank/DDBJ whole genome shotgun (WGS) entry which is preliminary data.</text>
</comment>
<evidence type="ECO:0000256" key="1">
    <source>
        <dbReference type="ARBA" id="ARBA00022801"/>
    </source>
</evidence>
<proteinExistence type="predicted"/>
<sequence>MPLALHPEVAANYGPALEALAAAPKLAPHEVESVRANLDMMINSIATAIPVNPNIQTTTYEALSFDGYIVKITRLAVTKTRLATPGPAVLYIHGGGYIHGDAMTWTRFIQNYIHETGIPFYSVEYRLAPEHPFPAAIEDLYAALKWLHGHAEELGVDTARIATFGQSAGGGLAAALGIMMRDHGILPPLAKQILIYPALDDRNTTPRPALDHLTFWPTEWNSIAWTAYLGADKVGGSADDVSPHAAPARVANFAGLPKTYMDIGGLDIFRDECIAFAAGIAGADIDIEMHIYPGLPHGFDVGIEPSGPAKKAAENRIAALRSI</sequence>
<dbReference type="InterPro" id="IPR050300">
    <property type="entry name" value="GDXG_lipolytic_enzyme"/>
</dbReference>
<dbReference type="Proteomes" id="UP001610334">
    <property type="component" value="Unassembled WGS sequence"/>
</dbReference>
<gene>
    <name evidence="3" type="ORF">BJX63DRAFT_412570</name>
</gene>
<dbReference type="PANTHER" id="PTHR48081:SF8">
    <property type="entry name" value="ALPHA_BETA HYDROLASE FOLD-3 DOMAIN-CONTAINING PROTEIN-RELATED"/>
    <property type="match status" value="1"/>
</dbReference>
<evidence type="ECO:0000313" key="3">
    <source>
        <dbReference type="EMBL" id="KAL2803251.1"/>
    </source>
</evidence>
<evidence type="ECO:0000259" key="2">
    <source>
        <dbReference type="Pfam" id="PF07859"/>
    </source>
</evidence>
<feature type="domain" description="Alpha/beta hydrolase fold-3" evidence="2">
    <location>
        <begin position="89"/>
        <end position="299"/>
    </location>
</feature>
<name>A0ABR4GWN9_9EURO</name>
<dbReference type="GO" id="GO:0016787">
    <property type="term" value="F:hydrolase activity"/>
    <property type="evidence" value="ECO:0007669"/>
    <property type="project" value="UniProtKB-KW"/>
</dbReference>
<dbReference type="SUPFAM" id="SSF53474">
    <property type="entry name" value="alpha/beta-Hydrolases"/>
    <property type="match status" value="1"/>
</dbReference>
<dbReference type="PANTHER" id="PTHR48081">
    <property type="entry name" value="AB HYDROLASE SUPERFAMILY PROTEIN C4A8.06C"/>
    <property type="match status" value="1"/>
</dbReference>
<reference evidence="3 4" key="1">
    <citation type="submission" date="2024-07" db="EMBL/GenBank/DDBJ databases">
        <title>Section-level genome sequencing and comparative genomics of Aspergillus sections Usti and Cavernicolus.</title>
        <authorList>
            <consortium name="Lawrence Berkeley National Laboratory"/>
            <person name="Nybo J.L."/>
            <person name="Vesth T.C."/>
            <person name="Theobald S."/>
            <person name="Frisvad J.C."/>
            <person name="Larsen T.O."/>
            <person name="Kjaerboelling I."/>
            <person name="Rothschild-Mancinelli K."/>
            <person name="Lyhne E.K."/>
            <person name="Kogle M.E."/>
            <person name="Barry K."/>
            <person name="Clum A."/>
            <person name="Na H."/>
            <person name="Ledsgaard L."/>
            <person name="Lin J."/>
            <person name="Lipzen A."/>
            <person name="Kuo A."/>
            <person name="Riley R."/>
            <person name="Mondo S."/>
            <person name="Labutti K."/>
            <person name="Haridas S."/>
            <person name="Pangalinan J."/>
            <person name="Salamov A.A."/>
            <person name="Simmons B.A."/>
            <person name="Magnuson J.K."/>
            <person name="Chen J."/>
            <person name="Drula E."/>
            <person name="Henrissat B."/>
            <person name="Wiebenga A."/>
            <person name="Lubbers R.J."/>
            <person name="Gomes A.C."/>
            <person name="Makela M.R."/>
            <person name="Stajich J."/>
            <person name="Grigoriev I.V."/>
            <person name="Mortensen U.H."/>
            <person name="De Vries R.P."/>
            <person name="Baker S.E."/>
            <person name="Andersen M.R."/>
        </authorList>
    </citation>
    <scope>NUCLEOTIDE SEQUENCE [LARGE SCALE GENOMIC DNA]</scope>
    <source>
        <strain evidence="3 4">CBS 588.65</strain>
    </source>
</reference>
<dbReference type="Gene3D" id="3.40.50.1820">
    <property type="entry name" value="alpha/beta hydrolase"/>
    <property type="match status" value="1"/>
</dbReference>
<evidence type="ECO:0000313" key="4">
    <source>
        <dbReference type="Proteomes" id="UP001610334"/>
    </source>
</evidence>
<dbReference type="InterPro" id="IPR029058">
    <property type="entry name" value="AB_hydrolase_fold"/>
</dbReference>